<dbReference type="InterPro" id="IPR001789">
    <property type="entry name" value="Sig_transdc_resp-reg_receiver"/>
</dbReference>
<accession>Q2W9E8</accession>
<dbReference type="NCBIfam" id="TIGR02481">
    <property type="entry name" value="hemeryth_dom"/>
    <property type="match status" value="1"/>
</dbReference>
<evidence type="ECO:0000256" key="2">
    <source>
        <dbReference type="ARBA" id="ARBA00022723"/>
    </source>
</evidence>
<dbReference type="SMART" id="SM00448">
    <property type="entry name" value="REC"/>
    <property type="match status" value="1"/>
</dbReference>
<dbReference type="AlphaFoldDB" id="Q2W9E8"/>
<dbReference type="Proteomes" id="UP000007058">
    <property type="component" value="Chromosome"/>
</dbReference>
<dbReference type="SUPFAM" id="SSF52172">
    <property type="entry name" value="CheY-like"/>
    <property type="match status" value="1"/>
</dbReference>
<dbReference type="InterPro" id="IPR050669">
    <property type="entry name" value="Hemerythrin"/>
</dbReference>
<sequence>MAMLELTDDLRIGHPVIDADHQRLIEIINEFLEHSKAADNSQVLHETLKSLLAYGRDHFSREERIQRQCLYPLQPGHFHEHKALLDQVREIARAYFIAKTKPLNESSVLEVNELLKAWLIGHVKKFDTGMRDWVAPPKDPDAAPEKLASHDLAALVIDSDAARRGRLADLLTGLGAARVLQAEDGIKGLAMAFGDPVPDFIICDLEAEPLDGSALAGALRGSNKAYIARIPLLLLSDTDDADLIQKVMEAGATGLYPKAFNPKNLGRLLNHLVKG</sequence>
<evidence type="ECO:0000256" key="1">
    <source>
        <dbReference type="ARBA" id="ARBA00010587"/>
    </source>
</evidence>
<keyword evidence="2" id="KW-0479">Metal-binding</keyword>
<organism evidence="6 7">
    <name type="scientific">Paramagnetospirillum magneticum (strain ATCC 700264 / AMB-1)</name>
    <name type="common">Magnetospirillum magneticum</name>
    <dbReference type="NCBI Taxonomy" id="342108"/>
    <lineage>
        <taxon>Bacteria</taxon>
        <taxon>Pseudomonadati</taxon>
        <taxon>Pseudomonadota</taxon>
        <taxon>Alphaproteobacteria</taxon>
        <taxon>Rhodospirillales</taxon>
        <taxon>Magnetospirillaceae</taxon>
        <taxon>Paramagnetospirillum</taxon>
    </lineage>
</organism>
<dbReference type="SUPFAM" id="SSF47188">
    <property type="entry name" value="Hemerythrin-like"/>
    <property type="match status" value="1"/>
</dbReference>
<keyword evidence="7" id="KW-1185">Reference proteome</keyword>
<evidence type="ECO:0000256" key="3">
    <source>
        <dbReference type="ARBA" id="ARBA00023004"/>
    </source>
</evidence>
<dbReference type="GO" id="GO:0046872">
    <property type="term" value="F:metal ion binding"/>
    <property type="evidence" value="ECO:0007669"/>
    <property type="project" value="UniProtKB-KW"/>
</dbReference>
<dbReference type="NCBIfam" id="NF033749">
    <property type="entry name" value="bact_hemeryth"/>
    <property type="match status" value="1"/>
</dbReference>
<comment type="similarity">
    <text evidence="1">Belongs to the hemerythrin family.</text>
</comment>
<dbReference type="PANTHER" id="PTHR37164">
    <property type="entry name" value="BACTERIOHEMERYTHRIN"/>
    <property type="match status" value="1"/>
</dbReference>
<dbReference type="EMBL" id="AP007255">
    <property type="protein sequence ID" value="BAE49527.1"/>
    <property type="molecule type" value="Genomic_DNA"/>
</dbReference>
<dbReference type="PROSITE" id="PS50110">
    <property type="entry name" value="RESPONSE_REGULATORY"/>
    <property type="match status" value="1"/>
</dbReference>
<protein>
    <submittedName>
        <fullName evidence="6">Hemerythrin</fullName>
    </submittedName>
</protein>
<keyword evidence="3" id="KW-0408">Iron</keyword>
<proteinExistence type="inferred from homology"/>
<dbReference type="STRING" id="342108.amb0723"/>
<dbReference type="HOGENOM" id="CLU_085997_0_0_5"/>
<evidence type="ECO:0000313" key="7">
    <source>
        <dbReference type="Proteomes" id="UP000007058"/>
    </source>
</evidence>
<dbReference type="InterPro" id="IPR011006">
    <property type="entry name" value="CheY-like_superfamily"/>
</dbReference>
<dbReference type="CDD" id="cd12107">
    <property type="entry name" value="Hemerythrin"/>
    <property type="match status" value="1"/>
</dbReference>
<dbReference type="GO" id="GO:0000160">
    <property type="term" value="P:phosphorelay signal transduction system"/>
    <property type="evidence" value="ECO:0007669"/>
    <property type="project" value="InterPro"/>
</dbReference>
<gene>
    <name evidence="6" type="ordered locus">amb0723</name>
</gene>
<dbReference type="PANTHER" id="PTHR37164:SF1">
    <property type="entry name" value="BACTERIOHEMERYTHRIN"/>
    <property type="match status" value="1"/>
</dbReference>
<dbReference type="KEGG" id="mag:amb0723"/>
<dbReference type="InterPro" id="IPR012827">
    <property type="entry name" value="Hemerythrin_metal-bd"/>
</dbReference>
<dbReference type="InterPro" id="IPR035938">
    <property type="entry name" value="Hemerythrin-like_sf"/>
</dbReference>
<evidence type="ECO:0000313" key="6">
    <source>
        <dbReference type="EMBL" id="BAE49527.1"/>
    </source>
</evidence>
<feature type="domain" description="Response regulatory" evidence="5">
    <location>
        <begin position="153"/>
        <end position="273"/>
    </location>
</feature>
<dbReference type="Pfam" id="PF01814">
    <property type="entry name" value="Hemerythrin"/>
    <property type="match status" value="1"/>
</dbReference>
<dbReference type="Gene3D" id="3.40.50.2300">
    <property type="match status" value="1"/>
</dbReference>
<name>Q2W9E8_PARM1</name>
<dbReference type="Gene3D" id="1.20.120.50">
    <property type="entry name" value="Hemerythrin-like"/>
    <property type="match status" value="1"/>
</dbReference>
<dbReference type="InterPro" id="IPR012312">
    <property type="entry name" value="Hemerythrin-like"/>
</dbReference>
<evidence type="ECO:0000259" key="5">
    <source>
        <dbReference type="PROSITE" id="PS50110"/>
    </source>
</evidence>
<evidence type="ECO:0000256" key="4">
    <source>
        <dbReference type="PROSITE-ProRule" id="PRU00169"/>
    </source>
</evidence>
<keyword evidence="4" id="KW-0597">Phosphoprotein</keyword>
<dbReference type="Pfam" id="PF00072">
    <property type="entry name" value="Response_reg"/>
    <property type="match status" value="1"/>
</dbReference>
<reference evidence="6 7" key="1">
    <citation type="journal article" date="2005" name="DNA Res.">
        <title>Complete genome sequence of the facultative anaerobic magnetotactic bacterium Magnetospirillum sp. strain AMB-1.</title>
        <authorList>
            <person name="Matsunaga T."/>
            <person name="Okamura Y."/>
            <person name="Fukuda Y."/>
            <person name="Wahyudi A.T."/>
            <person name="Murase Y."/>
            <person name="Takeyama H."/>
        </authorList>
    </citation>
    <scope>NUCLEOTIDE SEQUENCE [LARGE SCALE GENOMIC DNA]</scope>
    <source>
        <strain evidence="7">ATCC 700264 / AMB-1</strain>
    </source>
</reference>
<feature type="modified residue" description="4-aspartylphosphate" evidence="4">
    <location>
        <position position="204"/>
    </location>
</feature>